<reference evidence="1" key="2">
    <citation type="journal article" date="2022" name="New Phytol.">
        <title>Evolutionary transition to the ectomycorrhizal habit in the genomes of a hyperdiverse lineage of mushroom-forming fungi.</title>
        <authorList>
            <person name="Looney B."/>
            <person name="Miyauchi S."/>
            <person name="Morin E."/>
            <person name="Drula E."/>
            <person name="Courty P.E."/>
            <person name="Kohler A."/>
            <person name="Kuo A."/>
            <person name="LaButti K."/>
            <person name="Pangilinan J."/>
            <person name="Lipzen A."/>
            <person name="Riley R."/>
            <person name="Andreopoulos W."/>
            <person name="He G."/>
            <person name="Johnson J."/>
            <person name="Nolan M."/>
            <person name="Tritt A."/>
            <person name="Barry K.W."/>
            <person name="Grigoriev I.V."/>
            <person name="Nagy L.G."/>
            <person name="Hibbett D."/>
            <person name="Henrissat B."/>
            <person name="Matheny P.B."/>
            <person name="Labbe J."/>
            <person name="Martin F.M."/>
        </authorList>
    </citation>
    <scope>NUCLEOTIDE SEQUENCE</scope>
    <source>
        <strain evidence="1">HHB10654</strain>
    </source>
</reference>
<keyword evidence="1" id="KW-0808">Transferase</keyword>
<comment type="caution">
    <text evidence="1">The sequence shown here is derived from an EMBL/GenBank/DDBJ whole genome shotgun (WGS) entry which is preliminary data.</text>
</comment>
<evidence type="ECO:0000313" key="2">
    <source>
        <dbReference type="Proteomes" id="UP000814140"/>
    </source>
</evidence>
<reference evidence="1" key="1">
    <citation type="submission" date="2021-03" db="EMBL/GenBank/DDBJ databases">
        <authorList>
            <consortium name="DOE Joint Genome Institute"/>
            <person name="Ahrendt S."/>
            <person name="Looney B.P."/>
            <person name="Miyauchi S."/>
            <person name="Morin E."/>
            <person name="Drula E."/>
            <person name="Courty P.E."/>
            <person name="Chicoki N."/>
            <person name="Fauchery L."/>
            <person name="Kohler A."/>
            <person name="Kuo A."/>
            <person name="Labutti K."/>
            <person name="Pangilinan J."/>
            <person name="Lipzen A."/>
            <person name="Riley R."/>
            <person name="Andreopoulos W."/>
            <person name="He G."/>
            <person name="Johnson J."/>
            <person name="Barry K.W."/>
            <person name="Grigoriev I.V."/>
            <person name="Nagy L."/>
            <person name="Hibbett D."/>
            <person name="Henrissat B."/>
            <person name="Matheny P.B."/>
            <person name="Labbe J."/>
            <person name="Martin F."/>
        </authorList>
    </citation>
    <scope>NUCLEOTIDE SEQUENCE</scope>
    <source>
        <strain evidence="1">HHB10654</strain>
    </source>
</reference>
<keyword evidence="2" id="KW-1185">Reference proteome</keyword>
<dbReference type="EMBL" id="MU277205">
    <property type="protein sequence ID" value="KAI0062944.1"/>
    <property type="molecule type" value="Genomic_DNA"/>
</dbReference>
<dbReference type="Proteomes" id="UP000814140">
    <property type="component" value="Unassembled WGS sequence"/>
</dbReference>
<organism evidence="1 2">
    <name type="scientific">Artomyces pyxidatus</name>
    <dbReference type="NCBI Taxonomy" id="48021"/>
    <lineage>
        <taxon>Eukaryota</taxon>
        <taxon>Fungi</taxon>
        <taxon>Dikarya</taxon>
        <taxon>Basidiomycota</taxon>
        <taxon>Agaricomycotina</taxon>
        <taxon>Agaricomycetes</taxon>
        <taxon>Russulales</taxon>
        <taxon>Auriscalpiaceae</taxon>
        <taxon>Artomyces</taxon>
    </lineage>
</organism>
<accession>A0ACB8T2G8</accession>
<proteinExistence type="predicted"/>
<name>A0ACB8T2G8_9AGAM</name>
<keyword evidence="1" id="KW-0418">Kinase</keyword>
<sequence length="541" mass="59837">MSIPSSNFPPIIGNYALGHALGSGVSGSTFYAQHIHTGQIVALKVQPVDISYPTNGHERTIYPLLQGGRGMPTLWASGVWDKWDYLAIDLLGSSLDSIYRRSGKAVMPLGSVVAIAVQLISRLEFMHSRGVLHRDIQLGNTVVGLSPHDTTLFMIDFGFSKRYLDARTRRHIKNHNEEYFIGNYWFSSVNVHCRGKTCSRRDDLEAAALMLIHLLTPGGLSWTRNGVPKDDASHERLKREKRDARPEDLCRGLPEQFEDFLRYCRSLAFTANPDYAEWRERFRDLAKEVGLGDVDRFVWPPPRPTAAGPSKHRQQQPQNAANTDGMANVLQDLARMTLDRPVLGDKKNIPAAATPPVQPHAREGGALLKKAGPPAGREVIEISDSDDSRRENAPAVGRHTKAMRLNRLTRAVAQATDNDALAGLVKEFAGVLAANGARTLTREGFAFLDALHKQLADPSVFIVPLRSRSARAVTQEDAPRPQERRNKLHLLRVGVCTARDNGTLARLVAEFGALVDKVAGRKLTKDGLMFLEGVSERLRVV</sequence>
<gene>
    <name evidence="1" type="ORF">BV25DRAFT_1870122</name>
</gene>
<evidence type="ECO:0000313" key="1">
    <source>
        <dbReference type="EMBL" id="KAI0062944.1"/>
    </source>
</evidence>
<protein>
    <submittedName>
        <fullName evidence="1">CK1/CK1 protein kinase</fullName>
    </submittedName>
</protein>